<evidence type="ECO:0000313" key="3">
    <source>
        <dbReference type="Proteomes" id="UP000321245"/>
    </source>
</evidence>
<name>A0A511NDS4_9FLAO</name>
<feature type="signal peptide" evidence="1">
    <location>
        <begin position="1"/>
        <end position="20"/>
    </location>
</feature>
<dbReference type="RefSeq" id="WP_019974588.1">
    <property type="nucleotide sequence ID" value="NZ_BJXC01000003.1"/>
</dbReference>
<dbReference type="GeneID" id="84649300"/>
<reference evidence="2 3" key="1">
    <citation type="submission" date="2019-07" db="EMBL/GenBank/DDBJ databases">
        <title>Whole genome shotgun sequence of Empedobacter brevis NBRC 14943.</title>
        <authorList>
            <person name="Hosoyama A."/>
            <person name="Uohara A."/>
            <person name="Ohji S."/>
            <person name="Ichikawa N."/>
        </authorList>
    </citation>
    <scope>NUCLEOTIDE SEQUENCE [LARGE SCALE GENOMIC DNA]</scope>
    <source>
        <strain evidence="2 3">NBRC 14943</strain>
    </source>
</reference>
<evidence type="ECO:0000313" key="2">
    <source>
        <dbReference type="EMBL" id="GEM50959.1"/>
    </source>
</evidence>
<evidence type="ECO:0000256" key="1">
    <source>
        <dbReference type="SAM" id="SignalP"/>
    </source>
</evidence>
<accession>A0A511NDS4</accession>
<keyword evidence="3" id="KW-1185">Reference proteome</keyword>
<protein>
    <submittedName>
        <fullName evidence="2">Uncharacterized protein</fullName>
    </submittedName>
</protein>
<dbReference type="EMBL" id="BJXC01000003">
    <property type="protein sequence ID" value="GEM50959.1"/>
    <property type="molecule type" value="Genomic_DNA"/>
</dbReference>
<dbReference type="OrthoDB" id="1246124at2"/>
<sequence length="184" mass="21413">MKTNRLILFIFLLTSIISQAQTTTYGDSKPEEFEFLPYEGSRIIQGFRVDMGNEKFCIVYSKPDKGITPDTVFIQEYKKDGLEWKQNIKGKRSSKHTIFIWGKRGGFFTDNTKTGIAYTAFSEEDLKTGDRFIVGYFILYKNTVFTIEEDKNGHMKKSDNFEQIPLHAKERILDAFSKLDKWSK</sequence>
<keyword evidence="1" id="KW-0732">Signal</keyword>
<dbReference type="STRING" id="1218108.GCA_000382425_01079"/>
<proteinExistence type="predicted"/>
<feature type="chain" id="PRO_5021910857" evidence="1">
    <location>
        <begin position="21"/>
        <end position="184"/>
    </location>
</feature>
<gene>
    <name evidence="2" type="ORF">EB1_07490</name>
</gene>
<organism evidence="2 3">
    <name type="scientific">Empedobacter brevis NBRC 14943 = ATCC 43319</name>
    <dbReference type="NCBI Taxonomy" id="1218108"/>
    <lineage>
        <taxon>Bacteria</taxon>
        <taxon>Pseudomonadati</taxon>
        <taxon>Bacteroidota</taxon>
        <taxon>Flavobacteriia</taxon>
        <taxon>Flavobacteriales</taxon>
        <taxon>Weeksellaceae</taxon>
        <taxon>Empedobacter</taxon>
    </lineage>
</organism>
<comment type="caution">
    <text evidence="2">The sequence shown here is derived from an EMBL/GenBank/DDBJ whole genome shotgun (WGS) entry which is preliminary data.</text>
</comment>
<dbReference type="Proteomes" id="UP000321245">
    <property type="component" value="Unassembled WGS sequence"/>
</dbReference>
<dbReference type="AlphaFoldDB" id="A0A511NDS4"/>